<name>A0A2A9NWE3_9AGAR</name>
<accession>A0A2A9NWE3</accession>
<sequence length="286" mass="32600">MRNKQFVRFLAANYANVKNKYPRDGRRLWQLRVLQEFWTSPPLDVASAEVPADNFMQDVDPLDIYTDGPELGVLLRTDFSDDDAWDAFCSKLQMGEQEIKESISDTQNAEEKGDESMDEDDKSGSEETSEASRIIGIINPSSSKLRALLNQTSNLTALRLLNDVDVRPSPTLPDGKHRIKPEHRLVDYAGWQEIYKGVTVWIYDAQSNRDQCARLVSQRTNQYGAATGDSWRARVTHICELQVNMSCSGLEINFGGLDRWDRSERMRNLQQATWIHNGDWHSAGDE</sequence>
<protein>
    <submittedName>
        <fullName evidence="2">Uncharacterized protein</fullName>
    </submittedName>
</protein>
<dbReference type="OrthoDB" id="204784at2759"/>
<reference evidence="2 3" key="1">
    <citation type="submission" date="2014-02" db="EMBL/GenBank/DDBJ databases">
        <title>Transposable element dynamics among asymbiotic and ectomycorrhizal Amanita fungi.</title>
        <authorList>
            <consortium name="DOE Joint Genome Institute"/>
            <person name="Hess J."/>
            <person name="Skrede I."/>
            <person name="Wolfe B."/>
            <person name="LaButti K."/>
            <person name="Ohm R.A."/>
            <person name="Grigoriev I.V."/>
            <person name="Pringle A."/>
        </authorList>
    </citation>
    <scope>NUCLEOTIDE SEQUENCE [LARGE SCALE GENOMIC DNA]</scope>
    <source>
        <strain evidence="2 3">SKay4041</strain>
    </source>
</reference>
<feature type="compositionally biased region" description="Basic and acidic residues" evidence="1">
    <location>
        <begin position="99"/>
        <end position="115"/>
    </location>
</feature>
<evidence type="ECO:0000313" key="3">
    <source>
        <dbReference type="Proteomes" id="UP000242287"/>
    </source>
</evidence>
<dbReference type="Proteomes" id="UP000242287">
    <property type="component" value="Unassembled WGS sequence"/>
</dbReference>
<proteinExistence type="predicted"/>
<dbReference type="AlphaFoldDB" id="A0A2A9NWE3"/>
<feature type="region of interest" description="Disordered" evidence="1">
    <location>
        <begin position="99"/>
        <end position="134"/>
    </location>
</feature>
<evidence type="ECO:0000256" key="1">
    <source>
        <dbReference type="SAM" id="MobiDB-lite"/>
    </source>
</evidence>
<gene>
    <name evidence="2" type="ORF">AMATHDRAFT_2519</name>
</gene>
<organism evidence="2 3">
    <name type="scientific">Amanita thiersii Skay4041</name>
    <dbReference type="NCBI Taxonomy" id="703135"/>
    <lineage>
        <taxon>Eukaryota</taxon>
        <taxon>Fungi</taxon>
        <taxon>Dikarya</taxon>
        <taxon>Basidiomycota</taxon>
        <taxon>Agaricomycotina</taxon>
        <taxon>Agaricomycetes</taxon>
        <taxon>Agaricomycetidae</taxon>
        <taxon>Agaricales</taxon>
        <taxon>Pluteineae</taxon>
        <taxon>Amanitaceae</taxon>
        <taxon>Amanita</taxon>
    </lineage>
</organism>
<dbReference type="EMBL" id="KZ301982">
    <property type="protein sequence ID" value="PFH52033.1"/>
    <property type="molecule type" value="Genomic_DNA"/>
</dbReference>
<keyword evidence="3" id="KW-1185">Reference proteome</keyword>
<dbReference type="STRING" id="703135.A0A2A9NWE3"/>
<evidence type="ECO:0000313" key="2">
    <source>
        <dbReference type="EMBL" id="PFH52033.1"/>
    </source>
</evidence>